<sequence>MKKKPTFGQALSCIVFMFAAIGIGKGIFKFGIQQLLLLSAAYAAVLGKRLGYSYQEMEEGISEKLKQSMPTMYIIMTVGIVVGTWIYSGTVPMMIYYGLKLISPSLFLVTAFIIVGIVSTATGTAWGSTATAGVALMGVASQMGIPLGMAAGAIIAGGVFGDKMSPLSDTTNLAPMVSGAELFEHIRHMFYTTIPAAIISLVVYFAVGSRFAGMEAGNSESVGLLMANLDAMYNWSILLMLPVAIILVGSMKKMPTVPLMLLSSVVAVILGATIHGFALGDGVSAMVSGFNVNMVAAKGLNPDTIIAPVLKLANRGGIKSMMNIVITIICGYSFAGIIEKIGCLEAIMELFSAKISKVWQLIGVTIIGSLVMVFTAGVASVAFIMIGTLLKDTYKKMGLHAKNLSRTLEDSATMWLPFVPWGASGIFYMEVLGVDVAHYGIWAISCYLGIVMSMFCAFTGFGIARIGKDAEANKGKALETALTND</sequence>
<keyword evidence="2" id="KW-0813">Transport</keyword>
<dbReference type="PANTHER" id="PTHR33451">
    <property type="entry name" value="MALATE-2H(+)/NA(+)-LACTATE ANTIPORTER"/>
    <property type="match status" value="1"/>
</dbReference>
<keyword evidence="6 9" id="KW-1133">Transmembrane helix</keyword>
<evidence type="ECO:0000256" key="8">
    <source>
        <dbReference type="ARBA" id="ARBA00038435"/>
    </source>
</evidence>
<feature type="transmembrane region" description="Helical" evidence="9">
    <location>
        <begin position="232"/>
        <end position="250"/>
    </location>
</feature>
<feature type="domain" description="Na+/H+ antiporter NhaC-like C-terminal" evidence="10">
    <location>
        <begin position="159"/>
        <end position="460"/>
    </location>
</feature>
<proteinExistence type="inferred from homology"/>
<keyword evidence="7 9" id="KW-0472">Membrane</keyword>
<dbReference type="GO" id="GO:0005886">
    <property type="term" value="C:plasma membrane"/>
    <property type="evidence" value="ECO:0007669"/>
    <property type="project" value="UniProtKB-SubCell"/>
</dbReference>
<dbReference type="GO" id="GO:0015297">
    <property type="term" value="F:antiporter activity"/>
    <property type="evidence" value="ECO:0007669"/>
    <property type="project" value="UniProtKB-KW"/>
</dbReference>
<evidence type="ECO:0000256" key="5">
    <source>
        <dbReference type="ARBA" id="ARBA00022692"/>
    </source>
</evidence>
<dbReference type="InterPro" id="IPR052180">
    <property type="entry name" value="NhaC_Na-H+_Antiporter"/>
</dbReference>
<dbReference type="EMBL" id="FQZL01000004">
    <property type="protein sequence ID" value="SHI39526.1"/>
    <property type="molecule type" value="Genomic_DNA"/>
</dbReference>
<feature type="transmembrane region" description="Helical" evidence="9">
    <location>
        <begin position="72"/>
        <end position="99"/>
    </location>
</feature>
<dbReference type="RefSeq" id="WP_073045826.1">
    <property type="nucleotide sequence ID" value="NZ_FQZL01000004.1"/>
</dbReference>
<gene>
    <name evidence="11" type="ORF">SAMN02745751_00235</name>
</gene>
<dbReference type="Proteomes" id="UP000184052">
    <property type="component" value="Unassembled WGS sequence"/>
</dbReference>
<comment type="similarity">
    <text evidence="8">Belongs to the NhaC Na(+)/H(+) (TC 2.A.35) antiporter family.</text>
</comment>
<feature type="transmembrane region" description="Helical" evidence="9">
    <location>
        <begin position="106"/>
        <end position="126"/>
    </location>
</feature>
<dbReference type="Pfam" id="PF03553">
    <property type="entry name" value="Na_H_antiporter"/>
    <property type="match status" value="1"/>
</dbReference>
<feature type="transmembrane region" description="Helical" evidence="9">
    <location>
        <begin position="132"/>
        <end position="160"/>
    </location>
</feature>
<feature type="transmembrane region" description="Helical" evidence="9">
    <location>
        <begin position="6"/>
        <end position="28"/>
    </location>
</feature>
<evidence type="ECO:0000313" key="12">
    <source>
        <dbReference type="Proteomes" id="UP000184052"/>
    </source>
</evidence>
<evidence type="ECO:0000256" key="7">
    <source>
        <dbReference type="ARBA" id="ARBA00023136"/>
    </source>
</evidence>
<protein>
    <submittedName>
        <fullName evidence="11">Transporter, NhaC family</fullName>
    </submittedName>
</protein>
<evidence type="ECO:0000256" key="3">
    <source>
        <dbReference type="ARBA" id="ARBA00022449"/>
    </source>
</evidence>
<dbReference type="PANTHER" id="PTHR33451:SF3">
    <property type="entry name" value="MALATE-2H(+)_NA(+)-LACTATE ANTIPORTER"/>
    <property type="match status" value="1"/>
</dbReference>
<accession>A0A1M6AST1</accession>
<feature type="transmembrane region" description="Helical" evidence="9">
    <location>
        <begin position="35"/>
        <end position="52"/>
    </location>
</feature>
<feature type="transmembrane region" description="Helical" evidence="9">
    <location>
        <begin position="358"/>
        <end position="390"/>
    </location>
</feature>
<name>A0A1M6AST1_9FIRM</name>
<dbReference type="OrthoDB" id="9762978at2"/>
<keyword evidence="3" id="KW-0050">Antiport</keyword>
<feature type="transmembrane region" description="Helical" evidence="9">
    <location>
        <begin position="257"/>
        <end position="277"/>
    </location>
</feature>
<keyword evidence="4" id="KW-1003">Cell membrane</keyword>
<feature type="transmembrane region" description="Helical" evidence="9">
    <location>
        <begin position="190"/>
        <end position="212"/>
    </location>
</feature>
<evidence type="ECO:0000259" key="10">
    <source>
        <dbReference type="Pfam" id="PF03553"/>
    </source>
</evidence>
<dbReference type="InterPro" id="IPR018461">
    <property type="entry name" value="Na/H_Antiport_NhaC-like_C"/>
</dbReference>
<dbReference type="NCBIfam" id="TIGR00931">
    <property type="entry name" value="antiport_nhaC"/>
    <property type="match status" value="1"/>
</dbReference>
<keyword evidence="5 9" id="KW-0812">Transmembrane</keyword>
<evidence type="ECO:0000256" key="1">
    <source>
        <dbReference type="ARBA" id="ARBA00004651"/>
    </source>
</evidence>
<feature type="transmembrane region" description="Helical" evidence="9">
    <location>
        <begin position="441"/>
        <end position="464"/>
    </location>
</feature>
<feature type="transmembrane region" description="Helical" evidence="9">
    <location>
        <begin position="411"/>
        <end position="429"/>
    </location>
</feature>
<dbReference type="AlphaFoldDB" id="A0A1M6AST1"/>
<comment type="subcellular location">
    <subcellularLocation>
        <location evidence="1">Cell membrane</location>
        <topology evidence="1">Multi-pass membrane protein</topology>
    </subcellularLocation>
</comment>
<evidence type="ECO:0000313" key="11">
    <source>
        <dbReference type="EMBL" id="SHI39526.1"/>
    </source>
</evidence>
<feature type="transmembrane region" description="Helical" evidence="9">
    <location>
        <begin position="321"/>
        <end position="338"/>
    </location>
</feature>
<evidence type="ECO:0000256" key="6">
    <source>
        <dbReference type="ARBA" id="ARBA00022989"/>
    </source>
</evidence>
<evidence type="ECO:0000256" key="2">
    <source>
        <dbReference type="ARBA" id="ARBA00022448"/>
    </source>
</evidence>
<dbReference type="InterPro" id="IPR004770">
    <property type="entry name" value="Na/H_antiport_NhaC"/>
</dbReference>
<organism evidence="11 12">
    <name type="scientific">Dethiosulfatibacter aminovorans DSM 17477</name>
    <dbReference type="NCBI Taxonomy" id="1121476"/>
    <lineage>
        <taxon>Bacteria</taxon>
        <taxon>Bacillati</taxon>
        <taxon>Bacillota</taxon>
        <taxon>Tissierellia</taxon>
        <taxon>Dethiosulfatibacter</taxon>
    </lineage>
</organism>
<dbReference type="STRING" id="1121476.SAMN02745751_00235"/>
<keyword evidence="12" id="KW-1185">Reference proteome</keyword>
<evidence type="ECO:0000256" key="9">
    <source>
        <dbReference type="SAM" id="Phobius"/>
    </source>
</evidence>
<reference evidence="11 12" key="1">
    <citation type="submission" date="2016-11" db="EMBL/GenBank/DDBJ databases">
        <authorList>
            <person name="Jaros S."/>
            <person name="Januszkiewicz K."/>
            <person name="Wedrychowicz H."/>
        </authorList>
    </citation>
    <scope>NUCLEOTIDE SEQUENCE [LARGE SCALE GENOMIC DNA]</scope>
    <source>
        <strain evidence="11 12">DSM 17477</strain>
    </source>
</reference>
<evidence type="ECO:0000256" key="4">
    <source>
        <dbReference type="ARBA" id="ARBA00022475"/>
    </source>
</evidence>